<keyword evidence="2" id="KW-1185">Reference proteome</keyword>
<evidence type="ECO:0000313" key="1">
    <source>
        <dbReference type="EMBL" id="KAL2493806.1"/>
    </source>
</evidence>
<dbReference type="Proteomes" id="UP001604277">
    <property type="component" value="Unassembled WGS sequence"/>
</dbReference>
<gene>
    <name evidence="1" type="ORF">Fot_37563</name>
</gene>
<accession>A0ABD1RZB8</accession>
<name>A0ABD1RZB8_9LAMI</name>
<reference evidence="2" key="1">
    <citation type="submission" date="2024-07" db="EMBL/GenBank/DDBJ databases">
        <title>Two chromosome-level genome assemblies of Korean endemic species Abeliophyllum distichum and Forsythia ovata (Oleaceae).</title>
        <authorList>
            <person name="Jang H."/>
        </authorList>
    </citation>
    <scope>NUCLEOTIDE SEQUENCE [LARGE SCALE GENOMIC DNA]</scope>
</reference>
<organism evidence="1 2">
    <name type="scientific">Forsythia ovata</name>
    <dbReference type="NCBI Taxonomy" id="205694"/>
    <lineage>
        <taxon>Eukaryota</taxon>
        <taxon>Viridiplantae</taxon>
        <taxon>Streptophyta</taxon>
        <taxon>Embryophyta</taxon>
        <taxon>Tracheophyta</taxon>
        <taxon>Spermatophyta</taxon>
        <taxon>Magnoliopsida</taxon>
        <taxon>eudicotyledons</taxon>
        <taxon>Gunneridae</taxon>
        <taxon>Pentapetalae</taxon>
        <taxon>asterids</taxon>
        <taxon>lamiids</taxon>
        <taxon>Lamiales</taxon>
        <taxon>Oleaceae</taxon>
        <taxon>Forsythieae</taxon>
        <taxon>Forsythia</taxon>
    </lineage>
</organism>
<sequence>MAHKDTYLGTWNQQTRYKKAPTRAQKGSNFGSRCHQLQVHECRNGRRQRQQRGQIMAHKGSNVGTSWRTKAATWAHHGSISQQRGHIMVHKASTLGTSWPTKIATWVFMAHESTIMVTTQAHHGRRMQQLRYINCT</sequence>
<proteinExistence type="predicted"/>
<comment type="caution">
    <text evidence="1">The sequence shown here is derived from an EMBL/GenBank/DDBJ whole genome shotgun (WGS) entry which is preliminary data.</text>
</comment>
<evidence type="ECO:0000313" key="2">
    <source>
        <dbReference type="Proteomes" id="UP001604277"/>
    </source>
</evidence>
<dbReference type="AlphaFoldDB" id="A0ABD1RZB8"/>
<dbReference type="EMBL" id="JBFOLJ010000011">
    <property type="protein sequence ID" value="KAL2493806.1"/>
    <property type="molecule type" value="Genomic_DNA"/>
</dbReference>
<protein>
    <submittedName>
        <fullName evidence="1">Uncharacterized protein</fullName>
    </submittedName>
</protein>